<dbReference type="AlphaFoldDB" id="A0AAW2T0L5"/>
<comment type="caution">
    <text evidence="1">The sequence shown here is derived from an EMBL/GenBank/DDBJ whole genome shotgun (WGS) entry which is preliminary data.</text>
</comment>
<dbReference type="PANTHER" id="PTHR45932:SF2">
    <property type="entry name" value="PATELLIN-4"/>
    <property type="match status" value="1"/>
</dbReference>
<sequence>MSGVDRQGHPICYNIFGVLDNEEIYEKTLATEEKREQFLEVEGSAYGERHPGT</sequence>
<reference evidence="1" key="1">
    <citation type="submission" date="2020-06" db="EMBL/GenBank/DDBJ databases">
        <authorList>
            <person name="Li T."/>
            <person name="Hu X."/>
            <person name="Zhang T."/>
            <person name="Song X."/>
            <person name="Zhang H."/>
            <person name="Dai N."/>
            <person name="Sheng W."/>
            <person name="Hou X."/>
            <person name="Wei L."/>
        </authorList>
    </citation>
    <scope>NUCLEOTIDE SEQUENCE</scope>
    <source>
        <strain evidence="1">G02</strain>
        <tissue evidence="1">Leaf</tissue>
    </source>
</reference>
<dbReference type="PANTHER" id="PTHR45932">
    <property type="entry name" value="PATELLIN-1"/>
    <property type="match status" value="1"/>
</dbReference>
<name>A0AAW2T0L5_SESRA</name>
<protein>
    <submittedName>
        <fullName evidence="1">Patellin-3</fullName>
    </submittedName>
</protein>
<proteinExistence type="predicted"/>
<gene>
    <name evidence="1" type="ORF">Sradi_2163300</name>
</gene>
<organism evidence="1">
    <name type="scientific">Sesamum radiatum</name>
    <name type="common">Black benniseed</name>
    <dbReference type="NCBI Taxonomy" id="300843"/>
    <lineage>
        <taxon>Eukaryota</taxon>
        <taxon>Viridiplantae</taxon>
        <taxon>Streptophyta</taxon>
        <taxon>Embryophyta</taxon>
        <taxon>Tracheophyta</taxon>
        <taxon>Spermatophyta</taxon>
        <taxon>Magnoliopsida</taxon>
        <taxon>eudicotyledons</taxon>
        <taxon>Gunneridae</taxon>
        <taxon>Pentapetalae</taxon>
        <taxon>asterids</taxon>
        <taxon>lamiids</taxon>
        <taxon>Lamiales</taxon>
        <taxon>Pedaliaceae</taxon>
        <taxon>Sesamum</taxon>
    </lineage>
</organism>
<dbReference type="EMBL" id="JACGWJ010000009">
    <property type="protein sequence ID" value="KAL0398200.1"/>
    <property type="molecule type" value="Genomic_DNA"/>
</dbReference>
<accession>A0AAW2T0L5</accession>
<evidence type="ECO:0000313" key="1">
    <source>
        <dbReference type="EMBL" id="KAL0398200.1"/>
    </source>
</evidence>
<reference evidence="1" key="2">
    <citation type="journal article" date="2024" name="Plant">
        <title>Genomic evolution and insights into agronomic trait innovations of Sesamum species.</title>
        <authorList>
            <person name="Miao H."/>
            <person name="Wang L."/>
            <person name="Qu L."/>
            <person name="Liu H."/>
            <person name="Sun Y."/>
            <person name="Le M."/>
            <person name="Wang Q."/>
            <person name="Wei S."/>
            <person name="Zheng Y."/>
            <person name="Lin W."/>
            <person name="Duan Y."/>
            <person name="Cao H."/>
            <person name="Xiong S."/>
            <person name="Wang X."/>
            <person name="Wei L."/>
            <person name="Li C."/>
            <person name="Ma Q."/>
            <person name="Ju M."/>
            <person name="Zhao R."/>
            <person name="Li G."/>
            <person name="Mu C."/>
            <person name="Tian Q."/>
            <person name="Mei H."/>
            <person name="Zhang T."/>
            <person name="Gao T."/>
            <person name="Zhang H."/>
        </authorList>
    </citation>
    <scope>NUCLEOTIDE SEQUENCE</scope>
    <source>
        <strain evidence="1">G02</strain>
    </source>
</reference>
<dbReference type="GO" id="GO:0008289">
    <property type="term" value="F:lipid binding"/>
    <property type="evidence" value="ECO:0007669"/>
    <property type="project" value="InterPro"/>
</dbReference>
<dbReference type="InterPro" id="IPR044834">
    <property type="entry name" value="PATL"/>
</dbReference>